<feature type="domain" description="Nudix hydrolase" evidence="2">
    <location>
        <begin position="1"/>
        <end position="133"/>
    </location>
</feature>
<gene>
    <name evidence="3" type="ORF">AXF15_12230</name>
</gene>
<dbReference type="OrthoDB" id="7066556at2"/>
<dbReference type="PANTHER" id="PTHR21340:SF0">
    <property type="entry name" value="BIS(5'-NUCLEOSYL)-TETRAPHOSPHATASE [ASYMMETRICAL]"/>
    <property type="match status" value="1"/>
</dbReference>
<sequence>MIKQSIECWLYNPLSDRFLLLRCPATHRHGEYWQPVTGGRTAGELPEAACLREVEEETGVRLAADQLELVIPEFSFCIPEARLELHKPVYLARVHSEKVVISAEHIAYCWFDSAEVSERLHWESNRESFRQVLAYSRDASARR</sequence>
<keyword evidence="4" id="KW-1185">Reference proteome</keyword>
<dbReference type="Pfam" id="PF00293">
    <property type="entry name" value="NUDIX"/>
    <property type="match status" value="1"/>
</dbReference>
<protein>
    <recommendedName>
        <fullName evidence="2">Nudix hydrolase domain-containing protein</fullName>
    </recommendedName>
</protein>
<dbReference type="SUPFAM" id="SSF55811">
    <property type="entry name" value="Nudix"/>
    <property type="match status" value="1"/>
</dbReference>
<dbReference type="Gene3D" id="3.90.79.10">
    <property type="entry name" value="Nucleoside Triphosphate Pyrophosphohydrolase"/>
    <property type="match status" value="1"/>
</dbReference>
<dbReference type="STRING" id="888061.AXF15_12230"/>
<name>A0A0X8JS16_9BACT</name>
<keyword evidence="1" id="KW-0378">Hydrolase</keyword>
<dbReference type="InterPro" id="IPR051325">
    <property type="entry name" value="Nudix_hydrolase_domain"/>
</dbReference>
<dbReference type="AlphaFoldDB" id="A0A0X8JS16"/>
<evidence type="ECO:0000259" key="2">
    <source>
        <dbReference type="PROSITE" id="PS51462"/>
    </source>
</evidence>
<dbReference type="InterPro" id="IPR000086">
    <property type="entry name" value="NUDIX_hydrolase_dom"/>
</dbReference>
<dbReference type="Proteomes" id="UP000063964">
    <property type="component" value="Chromosome"/>
</dbReference>
<dbReference type="KEGG" id="doa:AXF15_12230"/>
<dbReference type="GO" id="GO:0006754">
    <property type="term" value="P:ATP biosynthetic process"/>
    <property type="evidence" value="ECO:0007669"/>
    <property type="project" value="TreeGrafter"/>
</dbReference>
<dbReference type="GO" id="GO:0004081">
    <property type="term" value="F:bis(5'-nucleosyl)-tetraphosphatase (asymmetrical) activity"/>
    <property type="evidence" value="ECO:0007669"/>
    <property type="project" value="TreeGrafter"/>
</dbReference>
<dbReference type="RefSeq" id="WP_066608023.1">
    <property type="nucleotide sequence ID" value="NZ_CP014230.1"/>
</dbReference>
<evidence type="ECO:0000313" key="4">
    <source>
        <dbReference type="Proteomes" id="UP000063964"/>
    </source>
</evidence>
<reference evidence="4" key="1">
    <citation type="submission" date="2016-02" db="EMBL/GenBank/DDBJ databases">
        <authorList>
            <person name="Holder M.E."/>
            <person name="Ajami N.J."/>
            <person name="Petrosino J.F."/>
        </authorList>
    </citation>
    <scope>NUCLEOTIDE SEQUENCE [LARGE SCALE GENOMIC DNA]</scope>
    <source>
        <strain evidence="4">DSM 12838</strain>
    </source>
</reference>
<dbReference type="PANTHER" id="PTHR21340">
    <property type="entry name" value="DIADENOSINE 5,5-P1,P4-TETRAPHOSPHATE PYROPHOSPHOHYDROLASE MUTT"/>
    <property type="match status" value="1"/>
</dbReference>
<dbReference type="InterPro" id="IPR015797">
    <property type="entry name" value="NUDIX_hydrolase-like_dom_sf"/>
</dbReference>
<dbReference type="EMBL" id="CP014230">
    <property type="protein sequence ID" value="AMD93791.1"/>
    <property type="molecule type" value="Genomic_DNA"/>
</dbReference>
<dbReference type="InterPro" id="IPR020084">
    <property type="entry name" value="NUDIX_hydrolase_CS"/>
</dbReference>
<dbReference type="CDD" id="cd04664">
    <property type="entry name" value="NUDIX_DHNTPase_like"/>
    <property type="match status" value="1"/>
</dbReference>
<dbReference type="PROSITE" id="PS00893">
    <property type="entry name" value="NUDIX_BOX"/>
    <property type="match status" value="1"/>
</dbReference>
<dbReference type="PROSITE" id="PS51462">
    <property type="entry name" value="NUDIX"/>
    <property type="match status" value="1"/>
</dbReference>
<proteinExistence type="predicted"/>
<evidence type="ECO:0000313" key="3">
    <source>
        <dbReference type="EMBL" id="AMD93791.1"/>
    </source>
</evidence>
<organism evidence="3 4">
    <name type="scientific">Desulfomicrobium orale DSM 12838</name>
    <dbReference type="NCBI Taxonomy" id="888061"/>
    <lineage>
        <taxon>Bacteria</taxon>
        <taxon>Pseudomonadati</taxon>
        <taxon>Thermodesulfobacteriota</taxon>
        <taxon>Desulfovibrionia</taxon>
        <taxon>Desulfovibrionales</taxon>
        <taxon>Desulfomicrobiaceae</taxon>
        <taxon>Desulfomicrobium</taxon>
    </lineage>
</organism>
<evidence type="ECO:0000256" key="1">
    <source>
        <dbReference type="ARBA" id="ARBA00022801"/>
    </source>
</evidence>
<dbReference type="GO" id="GO:0006167">
    <property type="term" value="P:AMP biosynthetic process"/>
    <property type="evidence" value="ECO:0007669"/>
    <property type="project" value="TreeGrafter"/>
</dbReference>
<accession>A0A0X8JS16</accession>